<comment type="caution">
    <text evidence="1">The sequence shown here is derived from an EMBL/GenBank/DDBJ whole genome shotgun (WGS) entry which is preliminary data.</text>
</comment>
<dbReference type="InterPro" id="IPR036397">
    <property type="entry name" value="RNaseH_sf"/>
</dbReference>
<gene>
    <name evidence="1" type="ORF">EVAR_61920_1</name>
</gene>
<reference evidence="1 2" key="1">
    <citation type="journal article" date="2019" name="Commun. Biol.">
        <title>The bagworm genome reveals a unique fibroin gene that provides high tensile strength.</title>
        <authorList>
            <person name="Kono N."/>
            <person name="Nakamura H."/>
            <person name="Ohtoshi R."/>
            <person name="Tomita M."/>
            <person name="Numata K."/>
            <person name="Arakawa K."/>
        </authorList>
    </citation>
    <scope>NUCLEOTIDE SEQUENCE [LARGE SCALE GENOMIC DNA]</scope>
</reference>
<dbReference type="Gene3D" id="3.30.420.10">
    <property type="entry name" value="Ribonuclease H-like superfamily/Ribonuclease H"/>
    <property type="match status" value="1"/>
</dbReference>
<organism evidence="1 2">
    <name type="scientific">Eumeta variegata</name>
    <name type="common">Bagworm moth</name>
    <name type="synonym">Eumeta japonica</name>
    <dbReference type="NCBI Taxonomy" id="151549"/>
    <lineage>
        <taxon>Eukaryota</taxon>
        <taxon>Metazoa</taxon>
        <taxon>Ecdysozoa</taxon>
        <taxon>Arthropoda</taxon>
        <taxon>Hexapoda</taxon>
        <taxon>Insecta</taxon>
        <taxon>Pterygota</taxon>
        <taxon>Neoptera</taxon>
        <taxon>Endopterygota</taxon>
        <taxon>Lepidoptera</taxon>
        <taxon>Glossata</taxon>
        <taxon>Ditrysia</taxon>
        <taxon>Tineoidea</taxon>
        <taxon>Psychidae</taxon>
        <taxon>Oiketicinae</taxon>
        <taxon>Eumeta</taxon>
    </lineage>
</organism>
<evidence type="ECO:0008006" key="3">
    <source>
        <dbReference type="Google" id="ProtNLM"/>
    </source>
</evidence>
<dbReference type="Proteomes" id="UP000299102">
    <property type="component" value="Unassembled WGS sequence"/>
</dbReference>
<proteinExistence type="predicted"/>
<protein>
    <recommendedName>
        <fullName evidence="3">Mariner Mos1 transposase</fullName>
    </recommendedName>
</protein>
<sequence length="97" mass="11382">MSSNVVALAAFVTFLYDDDQRLSAVWLMIETNKRMTYKQIWIRLEILAHTPYSPDLAQYNFYLVPKIKQKLRKKLFADAEEAVATYEETVEATLKFK</sequence>
<keyword evidence="2" id="KW-1185">Reference proteome</keyword>
<evidence type="ECO:0000313" key="1">
    <source>
        <dbReference type="EMBL" id="GBP87695.1"/>
    </source>
</evidence>
<dbReference type="GO" id="GO:0003676">
    <property type="term" value="F:nucleic acid binding"/>
    <property type="evidence" value="ECO:0007669"/>
    <property type="project" value="InterPro"/>
</dbReference>
<dbReference type="OrthoDB" id="10017160at2759"/>
<dbReference type="EMBL" id="BGZK01001877">
    <property type="protein sequence ID" value="GBP87695.1"/>
    <property type="molecule type" value="Genomic_DNA"/>
</dbReference>
<name>A0A4C1ZMF2_EUMVA</name>
<evidence type="ECO:0000313" key="2">
    <source>
        <dbReference type="Proteomes" id="UP000299102"/>
    </source>
</evidence>
<dbReference type="AlphaFoldDB" id="A0A4C1ZMF2"/>
<accession>A0A4C1ZMF2</accession>